<keyword evidence="1" id="KW-0812">Transmembrane</keyword>
<feature type="transmembrane region" description="Helical" evidence="1">
    <location>
        <begin position="48"/>
        <end position="67"/>
    </location>
</feature>
<keyword evidence="1" id="KW-0472">Membrane</keyword>
<feature type="transmembrane region" description="Helical" evidence="1">
    <location>
        <begin position="112"/>
        <end position="129"/>
    </location>
</feature>
<dbReference type="PANTHER" id="PTHR32251:SF17">
    <property type="entry name" value="STEROID 5-ALPHA REDUCTASE C-TERMINAL DOMAIN-CONTAINING PROTEIN"/>
    <property type="match status" value="1"/>
</dbReference>
<reference evidence="2" key="1">
    <citation type="submission" date="2025-08" db="UniProtKB">
        <authorList>
            <consortium name="Ensembl"/>
        </authorList>
    </citation>
    <scope>IDENTIFICATION</scope>
</reference>
<accession>A0A8C4WXQ1</accession>
<dbReference type="Pfam" id="PF06966">
    <property type="entry name" value="DUF1295"/>
    <property type="match status" value="2"/>
</dbReference>
<reference evidence="2" key="2">
    <citation type="submission" date="2025-09" db="UniProtKB">
        <authorList>
            <consortium name="Ensembl"/>
        </authorList>
    </citation>
    <scope>IDENTIFICATION</scope>
</reference>
<dbReference type="InterPro" id="IPR010721">
    <property type="entry name" value="UstE-like"/>
</dbReference>
<keyword evidence="3" id="KW-1185">Reference proteome</keyword>
<dbReference type="AlphaFoldDB" id="A0A8C4WXQ1"/>
<feature type="transmembrane region" description="Helical" evidence="1">
    <location>
        <begin position="20"/>
        <end position="41"/>
    </location>
</feature>
<organism evidence="2 3">
    <name type="scientific">Eptatretus burgeri</name>
    <name type="common">Inshore hagfish</name>
    <dbReference type="NCBI Taxonomy" id="7764"/>
    <lineage>
        <taxon>Eukaryota</taxon>
        <taxon>Metazoa</taxon>
        <taxon>Chordata</taxon>
        <taxon>Craniata</taxon>
        <taxon>Vertebrata</taxon>
        <taxon>Cyclostomata</taxon>
        <taxon>Myxini</taxon>
        <taxon>Myxiniformes</taxon>
        <taxon>Myxinidae</taxon>
        <taxon>Eptatretinae</taxon>
        <taxon>Eptatretus</taxon>
    </lineage>
</organism>
<sequence>SQALHMYQPFVPHLPTSPLQSTLMLLGTFLIIIQTDPVFLICFDCSCALLWLAGIITMVLLSHLTWYWEYVRHAQMCSECSGYHMGLGAFLLRRIIIDGEDRRFEKIRNKSFVFFIYWTLQAMWIMITIRHPNYVGEILMWTGLALPPSSMLIGVQHLSLLSPIAVWFLLRYVSGVNPMEQSATQRWGHNPAYQRYVADTPVLFF</sequence>
<dbReference type="PANTHER" id="PTHR32251">
    <property type="entry name" value="3-OXO-5-ALPHA-STEROID 4-DEHYDROGENASE"/>
    <property type="match status" value="1"/>
</dbReference>
<dbReference type="GO" id="GO:0016020">
    <property type="term" value="C:membrane"/>
    <property type="evidence" value="ECO:0007669"/>
    <property type="project" value="TreeGrafter"/>
</dbReference>
<proteinExistence type="predicted"/>
<dbReference type="Gene3D" id="1.20.120.1630">
    <property type="match status" value="1"/>
</dbReference>
<dbReference type="Proteomes" id="UP000694388">
    <property type="component" value="Unplaced"/>
</dbReference>
<dbReference type="Ensembl" id="ENSEBUT00000019048.1">
    <property type="protein sequence ID" value="ENSEBUP00000018473.1"/>
    <property type="gene ID" value="ENSEBUG00000011530.1"/>
</dbReference>
<evidence type="ECO:0000256" key="1">
    <source>
        <dbReference type="SAM" id="Phobius"/>
    </source>
</evidence>
<evidence type="ECO:0000313" key="2">
    <source>
        <dbReference type="Ensembl" id="ENSEBUP00000018473.1"/>
    </source>
</evidence>
<feature type="transmembrane region" description="Helical" evidence="1">
    <location>
        <begin position="149"/>
        <end position="170"/>
    </location>
</feature>
<evidence type="ECO:0000313" key="3">
    <source>
        <dbReference type="Proteomes" id="UP000694388"/>
    </source>
</evidence>
<keyword evidence="1" id="KW-1133">Transmembrane helix</keyword>
<protein>
    <submittedName>
        <fullName evidence="2">Uncharacterized protein</fullName>
    </submittedName>
</protein>
<name>A0A8C4WXQ1_EPTBU</name>
<dbReference type="PROSITE" id="PS50244">
    <property type="entry name" value="S5A_REDUCTASE"/>
    <property type="match status" value="1"/>
</dbReference>